<dbReference type="PANTHER" id="PTHR30033:SF1">
    <property type="entry name" value="FLAGELLAR HOOK-ASSOCIATED PROTEIN 1"/>
    <property type="match status" value="1"/>
</dbReference>
<dbReference type="PATRIC" id="fig|1286171.3.peg.256"/>
<dbReference type="InterPro" id="IPR010930">
    <property type="entry name" value="Flg_bb/hook_C_dom"/>
</dbReference>
<dbReference type="SUPFAM" id="SSF64518">
    <property type="entry name" value="Phase 1 flagellin"/>
    <property type="match status" value="1"/>
</dbReference>
<dbReference type="Proteomes" id="UP000019591">
    <property type="component" value="Chromosome"/>
</dbReference>
<dbReference type="RefSeq" id="WP_025434661.1">
    <property type="nucleotide sequence ID" value="NZ_CP007452.1"/>
</dbReference>
<comment type="similarity">
    <text evidence="3 7">Belongs to the flagella basal body rod proteins family.</text>
</comment>
<keyword evidence="6 7" id="KW-0975">Bacterial flagellum</keyword>
<reference evidence="11 12" key="1">
    <citation type="journal article" date="2014" name="Genome Announc.">
        <title>Complete Genome Sequence of Amino Acid-Utilizing Eubacterium acidaminophilum al-2 (DSM 3953).</title>
        <authorList>
            <person name="Poehlein A."/>
            <person name="Andreesen J.R."/>
            <person name="Daniel R."/>
        </authorList>
    </citation>
    <scope>NUCLEOTIDE SEQUENCE [LARGE SCALE GENOMIC DNA]</scope>
    <source>
        <strain evidence="11 12">DSM 3953</strain>
    </source>
</reference>
<evidence type="ECO:0000259" key="10">
    <source>
        <dbReference type="Pfam" id="PF22638"/>
    </source>
</evidence>
<accession>W8T1M0</accession>
<dbReference type="NCBIfam" id="TIGR02492">
    <property type="entry name" value="flgK_ends"/>
    <property type="match status" value="1"/>
</dbReference>
<evidence type="ECO:0000313" key="12">
    <source>
        <dbReference type="Proteomes" id="UP000019591"/>
    </source>
</evidence>
<keyword evidence="5 7" id="KW-0964">Secreted</keyword>
<dbReference type="GO" id="GO:0044780">
    <property type="term" value="P:bacterial-type flagellum assembly"/>
    <property type="evidence" value="ECO:0007669"/>
    <property type="project" value="InterPro"/>
</dbReference>
<dbReference type="GO" id="GO:0009424">
    <property type="term" value="C:bacterial-type flagellum hook"/>
    <property type="evidence" value="ECO:0007669"/>
    <property type="project" value="UniProtKB-UniRule"/>
</dbReference>
<keyword evidence="12" id="KW-1185">Reference proteome</keyword>
<dbReference type="PANTHER" id="PTHR30033">
    <property type="entry name" value="FLAGELLAR HOOK-ASSOCIATED PROTEIN 1"/>
    <property type="match status" value="1"/>
</dbReference>
<dbReference type="GO" id="GO:0005198">
    <property type="term" value="F:structural molecule activity"/>
    <property type="evidence" value="ECO:0007669"/>
    <property type="project" value="UniProtKB-UniRule"/>
</dbReference>
<keyword evidence="11" id="KW-0282">Flagellum</keyword>
<evidence type="ECO:0000256" key="5">
    <source>
        <dbReference type="ARBA" id="ARBA00022525"/>
    </source>
</evidence>
<name>W8T1M0_PEPAC</name>
<dbReference type="Pfam" id="PF06429">
    <property type="entry name" value="Flg_bbr_C"/>
    <property type="match status" value="1"/>
</dbReference>
<evidence type="ECO:0000259" key="9">
    <source>
        <dbReference type="Pfam" id="PF06429"/>
    </source>
</evidence>
<evidence type="ECO:0000256" key="2">
    <source>
        <dbReference type="ARBA" id="ARBA00004613"/>
    </source>
</evidence>
<evidence type="ECO:0000256" key="3">
    <source>
        <dbReference type="ARBA" id="ARBA00009677"/>
    </source>
</evidence>
<dbReference type="InterPro" id="IPR001444">
    <property type="entry name" value="Flag_bb_rod_N"/>
</dbReference>
<feature type="domain" description="Flagellar hook-associated protein FlgK helical" evidence="10">
    <location>
        <begin position="95"/>
        <end position="347"/>
    </location>
</feature>
<dbReference type="EMBL" id="CP007452">
    <property type="protein sequence ID" value="AHM55619.1"/>
    <property type="molecule type" value="Genomic_DNA"/>
</dbReference>
<gene>
    <name evidence="7 11" type="primary">flgK</name>
    <name evidence="11" type="ORF">EAL2_c03160</name>
</gene>
<dbReference type="STRING" id="1286171.EAL2_c03160"/>
<evidence type="ECO:0000259" key="8">
    <source>
        <dbReference type="Pfam" id="PF00460"/>
    </source>
</evidence>
<comment type="subcellular location">
    <subcellularLocation>
        <location evidence="1 7">Bacterial flagellum</location>
    </subcellularLocation>
    <subcellularLocation>
        <location evidence="2 7">Secreted</location>
    </subcellularLocation>
</comment>
<dbReference type="AlphaFoldDB" id="W8T1M0"/>
<feature type="domain" description="Flagellar basal body rod protein N-terminal" evidence="8">
    <location>
        <begin position="8"/>
        <end position="38"/>
    </location>
</feature>
<dbReference type="Pfam" id="PF00460">
    <property type="entry name" value="Flg_bb_rod"/>
    <property type="match status" value="1"/>
</dbReference>
<dbReference type="KEGG" id="eac:EAL2_c03160"/>
<evidence type="ECO:0000256" key="4">
    <source>
        <dbReference type="ARBA" id="ARBA00016244"/>
    </source>
</evidence>
<sequence length="497" mass="54773">MSSTFFGFNIARSGLFTAQRSLDVSSHNIANAETAGYTRQRVDAVQEDPLKYPGTMMGAGVTTEAVKQIRNDFLDIKFRYENMVYGESSFRFDSLSEVEAIMNEPSDSGIRTVMDDFFNSLQELSKDPSSLTARAVVRERAHSLTYTISHMYDQFEKMVKDTDFAVKTTVDEINMYASDIASINDQIFRAELGGVKANDLRDRRNLLIDKLSSLVGVEVVEVSESTGSSAFESKKMNILINGNMLVSHDKVNKLVADEQIDHPAGIADISVRQVKFSTGDPLNVDAISGKLKAELDIRDNASEGARKGVSFYMKKLDEFVKTFAEQINGVHMAGYGLDAATTGIAFFEAESGGDITAKNITLSKKIEEDLDNIAAAGIEDDATVGKGLAGDNSNILEIAELRHKNDMFMWGTPDDFVKSLVANLGVDAQDAKRTMNNQEVLTQQIETQRQSISGVSLDEEMTNVVRFQHAYNASARMITTLDEMIDVIVNRMGRVGL</sequence>
<evidence type="ECO:0000256" key="6">
    <source>
        <dbReference type="ARBA" id="ARBA00023143"/>
    </source>
</evidence>
<protein>
    <recommendedName>
        <fullName evidence="4 7">Flagellar hook-associated protein 1</fullName>
        <shortName evidence="7">HAP1</shortName>
    </recommendedName>
</protein>
<dbReference type="HOGENOM" id="CLU_012762_1_1_9"/>
<proteinExistence type="inferred from homology"/>
<dbReference type="PRINTS" id="PR01005">
    <property type="entry name" value="FLGHOOKAP1"/>
</dbReference>
<keyword evidence="11" id="KW-0966">Cell projection</keyword>
<feature type="domain" description="Flagellar basal-body/hook protein C-terminal" evidence="9">
    <location>
        <begin position="451"/>
        <end position="490"/>
    </location>
</feature>
<dbReference type="Pfam" id="PF22638">
    <property type="entry name" value="FlgK_D1"/>
    <property type="match status" value="1"/>
</dbReference>
<evidence type="ECO:0000313" key="11">
    <source>
        <dbReference type="EMBL" id="AHM55619.1"/>
    </source>
</evidence>
<dbReference type="InterPro" id="IPR002371">
    <property type="entry name" value="FlgK"/>
</dbReference>
<evidence type="ECO:0000256" key="7">
    <source>
        <dbReference type="RuleBase" id="RU362065"/>
    </source>
</evidence>
<dbReference type="eggNOG" id="COG1256">
    <property type="taxonomic scope" value="Bacteria"/>
</dbReference>
<dbReference type="OrthoDB" id="9802553at2"/>
<dbReference type="GO" id="GO:0005576">
    <property type="term" value="C:extracellular region"/>
    <property type="evidence" value="ECO:0007669"/>
    <property type="project" value="UniProtKB-SubCell"/>
</dbReference>
<dbReference type="InterPro" id="IPR053927">
    <property type="entry name" value="FlgK_helical"/>
</dbReference>
<keyword evidence="11" id="KW-0969">Cilium</keyword>
<evidence type="ECO:0000256" key="1">
    <source>
        <dbReference type="ARBA" id="ARBA00004365"/>
    </source>
</evidence>
<organism evidence="11 12">
    <name type="scientific">Peptoclostridium acidaminophilum DSM 3953</name>
    <dbReference type="NCBI Taxonomy" id="1286171"/>
    <lineage>
        <taxon>Bacteria</taxon>
        <taxon>Bacillati</taxon>
        <taxon>Bacillota</taxon>
        <taxon>Clostridia</taxon>
        <taxon>Peptostreptococcales</taxon>
        <taxon>Peptoclostridiaceae</taxon>
        <taxon>Peptoclostridium</taxon>
    </lineage>
</organism>